<feature type="chain" id="PRO_5012801484" description="Periplasmic immunogenic protein" evidence="1">
    <location>
        <begin position="26"/>
        <end position="241"/>
    </location>
</feature>
<sequence length="241" mass="24926">MKKSTLKAALAALALPAFAHSAAFAQEAPRPAPRIVVTGQGEAAIAPDMAVLTLGVMRQADTARAALDAANAAMAEVTAAMKAEGVADRDLQTSNFSISPVYAYPTSDQQGQPPKITGYEVNNTLTVRLREIAKVGTVLDKAVTLGVNQGGGISFTNDDPSAALTEARIKAIKNATAKAKTLAEAAGVGLGKVIEISEQSYMPQAVPYAMKVRDAAAASVPVEAGENAYRVDVNVTFELGQ</sequence>
<keyword evidence="3" id="KW-1185">Reference proteome</keyword>
<organism evidence="2 3">
    <name type="scientific">Mesorhizobium australicum</name>
    <dbReference type="NCBI Taxonomy" id="536018"/>
    <lineage>
        <taxon>Bacteria</taxon>
        <taxon>Pseudomonadati</taxon>
        <taxon>Pseudomonadota</taxon>
        <taxon>Alphaproteobacteria</taxon>
        <taxon>Hyphomicrobiales</taxon>
        <taxon>Phyllobacteriaceae</taxon>
        <taxon>Mesorhizobium</taxon>
    </lineage>
</organism>
<gene>
    <name evidence="2" type="ORF">SAMN02982922_4225</name>
</gene>
<proteinExistence type="predicted"/>
<reference evidence="2 3" key="1">
    <citation type="submission" date="2017-04" db="EMBL/GenBank/DDBJ databases">
        <authorList>
            <person name="Afonso C.L."/>
            <person name="Miller P.J."/>
            <person name="Scott M.A."/>
            <person name="Spackman E."/>
            <person name="Goraichik I."/>
            <person name="Dimitrov K.M."/>
            <person name="Suarez D.L."/>
            <person name="Swayne D.E."/>
        </authorList>
    </citation>
    <scope>NUCLEOTIDE SEQUENCE [LARGE SCALE GENOMIC DNA]</scope>
    <source>
        <strain evidence="2 3">B5P</strain>
    </source>
</reference>
<dbReference type="InterPro" id="IPR052022">
    <property type="entry name" value="26kDa_periplasmic_antigen"/>
</dbReference>
<dbReference type="OrthoDB" id="9813144at2"/>
<dbReference type="EMBL" id="FXBL01000004">
    <property type="protein sequence ID" value="SMH50682.1"/>
    <property type="molecule type" value="Genomic_DNA"/>
</dbReference>
<dbReference type="Proteomes" id="UP000193083">
    <property type="component" value="Unassembled WGS sequence"/>
</dbReference>
<dbReference type="Gene3D" id="3.30.70.2970">
    <property type="entry name" value="Protein of unknown function (DUF541), domain 2"/>
    <property type="match status" value="1"/>
</dbReference>
<dbReference type="RefSeq" id="WP_085465939.1">
    <property type="nucleotide sequence ID" value="NZ_FXBL01000004.1"/>
</dbReference>
<dbReference type="Gene3D" id="3.30.110.170">
    <property type="entry name" value="Protein of unknown function (DUF541), domain 1"/>
    <property type="match status" value="1"/>
</dbReference>
<dbReference type="PANTHER" id="PTHR34387:SF1">
    <property type="entry name" value="PERIPLASMIC IMMUNOGENIC PROTEIN"/>
    <property type="match status" value="1"/>
</dbReference>
<accession>A0A1X7PGN4</accession>
<dbReference type="AlphaFoldDB" id="A0A1X7PGN4"/>
<dbReference type="PANTHER" id="PTHR34387">
    <property type="entry name" value="SLR1258 PROTEIN"/>
    <property type="match status" value="1"/>
</dbReference>
<evidence type="ECO:0000313" key="2">
    <source>
        <dbReference type="EMBL" id="SMH50682.1"/>
    </source>
</evidence>
<feature type="signal peptide" evidence="1">
    <location>
        <begin position="1"/>
        <end position="25"/>
    </location>
</feature>
<evidence type="ECO:0000256" key="1">
    <source>
        <dbReference type="SAM" id="SignalP"/>
    </source>
</evidence>
<dbReference type="GO" id="GO:0006974">
    <property type="term" value="P:DNA damage response"/>
    <property type="evidence" value="ECO:0007669"/>
    <property type="project" value="TreeGrafter"/>
</dbReference>
<keyword evidence="1" id="KW-0732">Signal</keyword>
<name>A0A1X7PGN4_9HYPH</name>
<dbReference type="Pfam" id="PF04402">
    <property type="entry name" value="SIMPL"/>
    <property type="match status" value="1"/>
</dbReference>
<evidence type="ECO:0008006" key="4">
    <source>
        <dbReference type="Google" id="ProtNLM"/>
    </source>
</evidence>
<dbReference type="InterPro" id="IPR007497">
    <property type="entry name" value="SIMPL/DUF541"/>
</dbReference>
<evidence type="ECO:0000313" key="3">
    <source>
        <dbReference type="Proteomes" id="UP000193083"/>
    </source>
</evidence>
<protein>
    <recommendedName>
        <fullName evidence="4">Periplasmic immunogenic protein</fullName>
    </recommendedName>
</protein>